<organism evidence="1 2">
    <name type="scientific">Scleroderma citrinum Foug A</name>
    <dbReference type="NCBI Taxonomy" id="1036808"/>
    <lineage>
        <taxon>Eukaryota</taxon>
        <taxon>Fungi</taxon>
        <taxon>Dikarya</taxon>
        <taxon>Basidiomycota</taxon>
        <taxon>Agaricomycotina</taxon>
        <taxon>Agaricomycetes</taxon>
        <taxon>Agaricomycetidae</taxon>
        <taxon>Boletales</taxon>
        <taxon>Sclerodermatineae</taxon>
        <taxon>Sclerodermataceae</taxon>
        <taxon>Scleroderma</taxon>
    </lineage>
</organism>
<evidence type="ECO:0000313" key="1">
    <source>
        <dbReference type="EMBL" id="KIM50375.1"/>
    </source>
</evidence>
<keyword evidence="2" id="KW-1185">Reference proteome</keyword>
<protein>
    <submittedName>
        <fullName evidence="1">Uncharacterized protein</fullName>
    </submittedName>
</protein>
<dbReference type="OrthoDB" id="3265433at2759"/>
<dbReference type="Proteomes" id="UP000053989">
    <property type="component" value="Unassembled WGS sequence"/>
</dbReference>
<reference evidence="2" key="2">
    <citation type="submission" date="2015-01" db="EMBL/GenBank/DDBJ databases">
        <title>Evolutionary Origins and Diversification of the Mycorrhizal Mutualists.</title>
        <authorList>
            <consortium name="DOE Joint Genome Institute"/>
            <consortium name="Mycorrhizal Genomics Consortium"/>
            <person name="Kohler A."/>
            <person name="Kuo A."/>
            <person name="Nagy L.G."/>
            <person name="Floudas D."/>
            <person name="Copeland A."/>
            <person name="Barry K.W."/>
            <person name="Cichocki N."/>
            <person name="Veneault-Fourrey C."/>
            <person name="LaButti K."/>
            <person name="Lindquist E.A."/>
            <person name="Lipzen A."/>
            <person name="Lundell T."/>
            <person name="Morin E."/>
            <person name="Murat C."/>
            <person name="Riley R."/>
            <person name="Ohm R."/>
            <person name="Sun H."/>
            <person name="Tunlid A."/>
            <person name="Henrissat B."/>
            <person name="Grigoriev I.V."/>
            <person name="Hibbett D.S."/>
            <person name="Martin F."/>
        </authorList>
    </citation>
    <scope>NUCLEOTIDE SEQUENCE [LARGE SCALE GENOMIC DNA]</scope>
    <source>
        <strain evidence="2">Foug A</strain>
    </source>
</reference>
<gene>
    <name evidence="1" type="ORF">SCLCIDRAFT_145642</name>
</gene>
<dbReference type="HOGENOM" id="CLU_003703_6_0_1"/>
<dbReference type="STRING" id="1036808.A0A0C3CP36"/>
<name>A0A0C3CP36_9AGAM</name>
<dbReference type="AlphaFoldDB" id="A0A0C3CP36"/>
<accession>A0A0C3CP36</accession>
<dbReference type="EMBL" id="KN822469">
    <property type="protein sequence ID" value="KIM50375.1"/>
    <property type="molecule type" value="Genomic_DNA"/>
</dbReference>
<evidence type="ECO:0000313" key="2">
    <source>
        <dbReference type="Proteomes" id="UP000053989"/>
    </source>
</evidence>
<reference evidence="1 2" key="1">
    <citation type="submission" date="2014-04" db="EMBL/GenBank/DDBJ databases">
        <authorList>
            <consortium name="DOE Joint Genome Institute"/>
            <person name="Kuo A."/>
            <person name="Kohler A."/>
            <person name="Nagy L.G."/>
            <person name="Floudas D."/>
            <person name="Copeland A."/>
            <person name="Barry K.W."/>
            <person name="Cichocki N."/>
            <person name="Veneault-Fourrey C."/>
            <person name="LaButti K."/>
            <person name="Lindquist E.A."/>
            <person name="Lipzen A."/>
            <person name="Lundell T."/>
            <person name="Morin E."/>
            <person name="Murat C."/>
            <person name="Sun H."/>
            <person name="Tunlid A."/>
            <person name="Henrissat B."/>
            <person name="Grigoriev I.V."/>
            <person name="Hibbett D.S."/>
            <person name="Martin F."/>
            <person name="Nordberg H.P."/>
            <person name="Cantor M.N."/>
            <person name="Hua S.X."/>
        </authorList>
    </citation>
    <scope>NUCLEOTIDE SEQUENCE [LARGE SCALE GENOMIC DNA]</scope>
    <source>
        <strain evidence="1 2">Foug A</strain>
    </source>
</reference>
<proteinExistence type="predicted"/>
<sequence>MTWAWGWIASMDLTLNRHASLYCQCHWQMATLHTDADILIRYQELHVSDLSVTTAISDPNARGHCDDRLAWLWTMDVPCDTDRNDWMSKCMFHWFQSKALLNQWEEEVELLQCEADWTRNYFQHRVNFWKDQQDEAVWLKNTGMACYAAWQCQIYHRLYLM</sequence>
<dbReference type="InParanoid" id="A0A0C3CP36"/>